<protein>
    <recommendedName>
        <fullName evidence="6">Large ribosomal subunit protein bL21</fullName>
    </recommendedName>
</protein>
<dbReference type="NCBIfam" id="TIGR00061">
    <property type="entry name" value="L21"/>
    <property type="match status" value="1"/>
</dbReference>
<evidence type="ECO:0000313" key="8">
    <source>
        <dbReference type="EMBL" id="AXG74106.1"/>
    </source>
</evidence>
<evidence type="ECO:0000256" key="5">
    <source>
        <dbReference type="ARBA" id="ARBA00023274"/>
    </source>
</evidence>
<dbReference type="HAMAP" id="MF_01363">
    <property type="entry name" value="Ribosomal_bL21"/>
    <property type="match status" value="1"/>
</dbReference>
<dbReference type="GO" id="GO:0003735">
    <property type="term" value="F:structural constituent of ribosome"/>
    <property type="evidence" value="ECO:0007669"/>
    <property type="project" value="InterPro"/>
</dbReference>
<dbReference type="Pfam" id="PF00829">
    <property type="entry name" value="Ribosomal_L21p"/>
    <property type="match status" value="1"/>
</dbReference>
<dbReference type="AlphaFoldDB" id="A0A345HBZ6"/>
<dbReference type="PROSITE" id="PS01169">
    <property type="entry name" value="RIBOSOMAL_L21"/>
    <property type="match status" value="1"/>
</dbReference>
<dbReference type="Proteomes" id="UP000253951">
    <property type="component" value="Chromosome"/>
</dbReference>
<keyword evidence="4 6" id="KW-0689">Ribosomal protein</keyword>
<comment type="similarity">
    <text evidence="1 6 7">Belongs to the bacterial ribosomal protein bL21 family.</text>
</comment>
<reference evidence="8 9" key="1">
    <citation type="submission" date="2018-07" db="EMBL/GenBank/DDBJ databases">
        <title>Complete genome sequence of Flavobacterium arcticum type strain SM1502T.</title>
        <authorList>
            <person name="Li Y."/>
            <person name="Li D.-D."/>
        </authorList>
    </citation>
    <scope>NUCLEOTIDE SEQUENCE [LARGE SCALE GENOMIC DNA]</scope>
    <source>
        <strain evidence="8 9">SM1502</strain>
    </source>
</reference>
<sequence length="121" mass="13072">MYAIVEIAGQQFKVSKDQKVYVHRLEGKEGDAITFAKVLLLDDNGNVTIGAPAIEGASVEAKVLQHLKGDKVIVFKKKRRKGYKVKNGHRQSLTQISISGITAPGAKKKATKKAAAEEAAE</sequence>
<dbReference type="KEGG" id="fat:DVK85_07570"/>
<dbReference type="InterPro" id="IPR036164">
    <property type="entry name" value="bL21-like_sf"/>
</dbReference>
<keyword evidence="3 6" id="KW-0694">RNA-binding</keyword>
<dbReference type="EMBL" id="CP031188">
    <property type="protein sequence ID" value="AXG74106.1"/>
    <property type="molecule type" value="Genomic_DNA"/>
</dbReference>
<accession>A0A345HBZ6</accession>
<keyword evidence="5 6" id="KW-0687">Ribonucleoprotein</keyword>
<dbReference type="GO" id="GO:0005840">
    <property type="term" value="C:ribosome"/>
    <property type="evidence" value="ECO:0007669"/>
    <property type="project" value="UniProtKB-KW"/>
</dbReference>
<evidence type="ECO:0000256" key="6">
    <source>
        <dbReference type="HAMAP-Rule" id="MF_01363"/>
    </source>
</evidence>
<comment type="function">
    <text evidence="6 7">This protein binds to 23S rRNA in the presence of protein L20.</text>
</comment>
<dbReference type="GO" id="GO:0019843">
    <property type="term" value="F:rRNA binding"/>
    <property type="evidence" value="ECO:0007669"/>
    <property type="project" value="UniProtKB-UniRule"/>
</dbReference>
<dbReference type="PANTHER" id="PTHR21349">
    <property type="entry name" value="50S RIBOSOMAL PROTEIN L21"/>
    <property type="match status" value="1"/>
</dbReference>
<dbReference type="InterPro" id="IPR028909">
    <property type="entry name" value="bL21-like"/>
</dbReference>
<dbReference type="OrthoDB" id="9813334at2"/>
<comment type="subunit">
    <text evidence="6">Part of the 50S ribosomal subunit. Contacts protein L20.</text>
</comment>
<keyword evidence="2 6" id="KW-0699">rRNA-binding</keyword>
<dbReference type="GO" id="GO:0006412">
    <property type="term" value="P:translation"/>
    <property type="evidence" value="ECO:0007669"/>
    <property type="project" value="UniProtKB-UniRule"/>
</dbReference>
<proteinExistence type="inferred from homology"/>
<keyword evidence="9" id="KW-1185">Reference proteome</keyword>
<dbReference type="PANTHER" id="PTHR21349:SF0">
    <property type="entry name" value="LARGE RIBOSOMAL SUBUNIT PROTEIN BL21M"/>
    <property type="match status" value="1"/>
</dbReference>
<dbReference type="InterPro" id="IPR001787">
    <property type="entry name" value="Ribosomal_bL21"/>
</dbReference>
<evidence type="ECO:0000256" key="4">
    <source>
        <dbReference type="ARBA" id="ARBA00022980"/>
    </source>
</evidence>
<name>A0A345HBZ6_9FLAO</name>
<evidence type="ECO:0000256" key="7">
    <source>
        <dbReference type="RuleBase" id="RU000562"/>
    </source>
</evidence>
<dbReference type="InterPro" id="IPR018258">
    <property type="entry name" value="Ribosomal_bL21_CS"/>
</dbReference>
<evidence type="ECO:0000256" key="3">
    <source>
        <dbReference type="ARBA" id="ARBA00022884"/>
    </source>
</evidence>
<dbReference type="RefSeq" id="WP_114677864.1">
    <property type="nucleotide sequence ID" value="NZ_CP031188.1"/>
</dbReference>
<gene>
    <name evidence="6 8" type="primary">rplU</name>
    <name evidence="8" type="ORF">DVK85_07570</name>
</gene>
<dbReference type="GO" id="GO:1990904">
    <property type="term" value="C:ribonucleoprotein complex"/>
    <property type="evidence" value="ECO:0007669"/>
    <property type="project" value="UniProtKB-KW"/>
</dbReference>
<organism evidence="8 9">
    <name type="scientific">Flavobacterium arcticum</name>
    <dbReference type="NCBI Taxonomy" id="1784713"/>
    <lineage>
        <taxon>Bacteria</taxon>
        <taxon>Pseudomonadati</taxon>
        <taxon>Bacteroidota</taxon>
        <taxon>Flavobacteriia</taxon>
        <taxon>Flavobacteriales</taxon>
        <taxon>Flavobacteriaceae</taxon>
        <taxon>Flavobacterium</taxon>
    </lineage>
</organism>
<evidence type="ECO:0000256" key="2">
    <source>
        <dbReference type="ARBA" id="ARBA00022730"/>
    </source>
</evidence>
<evidence type="ECO:0000313" key="9">
    <source>
        <dbReference type="Proteomes" id="UP000253951"/>
    </source>
</evidence>
<evidence type="ECO:0000256" key="1">
    <source>
        <dbReference type="ARBA" id="ARBA00008563"/>
    </source>
</evidence>
<dbReference type="SUPFAM" id="SSF141091">
    <property type="entry name" value="L21p-like"/>
    <property type="match status" value="1"/>
</dbReference>
<dbReference type="GO" id="GO:0005737">
    <property type="term" value="C:cytoplasm"/>
    <property type="evidence" value="ECO:0007669"/>
    <property type="project" value="UniProtKB-ARBA"/>
</dbReference>